<reference evidence="6" key="3">
    <citation type="submission" date="2015-06" db="UniProtKB">
        <authorList>
            <consortium name="EnsemblMetazoa"/>
        </authorList>
    </citation>
    <scope>IDENTIFICATION</scope>
</reference>
<evidence type="ECO:0000256" key="4">
    <source>
        <dbReference type="SAM" id="MobiDB-lite"/>
    </source>
</evidence>
<keyword evidence="3" id="KW-0175">Coiled coil</keyword>
<reference evidence="7" key="1">
    <citation type="submission" date="2012-12" db="EMBL/GenBank/DDBJ databases">
        <authorList>
            <person name="Hellsten U."/>
            <person name="Grimwood J."/>
            <person name="Chapman J.A."/>
            <person name="Shapiro H."/>
            <person name="Aerts A."/>
            <person name="Otillar R.P."/>
            <person name="Terry A.Y."/>
            <person name="Boore J.L."/>
            <person name="Simakov O."/>
            <person name="Marletaz F."/>
            <person name="Cho S.-J."/>
            <person name="Edsinger-Gonzales E."/>
            <person name="Havlak P."/>
            <person name="Kuo D.-H."/>
            <person name="Larsson T."/>
            <person name="Lv J."/>
            <person name="Arendt D."/>
            <person name="Savage R."/>
            <person name="Osoegawa K."/>
            <person name="de Jong P."/>
            <person name="Lindberg D.R."/>
            <person name="Seaver E.C."/>
            <person name="Weisblat D.A."/>
            <person name="Putnam N.H."/>
            <person name="Grigoriev I.V."/>
            <person name="Rokhsar D.S."/>
        </authorList>
    </citation>
    <scope>NUCLEOTIDE SEQUENCE</scope>
</reference>
<reference evidence="5 7" key="2">
    <citation type="journal article" date="2013" name="Nature">
        <title>Insights into bilaterian evolution from three spiralian genomes.</title>
        <authorList>
            <person name="Simakov O."/>
            <person name="Marletaz F."/>
            <person name="Cho S.J."/>
            <person name="Edsinger-Gonzales E."/>
            <person name="Havlak P."/>
            <person name="Hellsten U."/>
            <person name="Kuo D.H."/>
            <person name="Larsson T."/>
            <person name="Lv J."/>
            <person name="Arendt D."/>
            <person name="Savage R."/>
            <person name="Osoegawa K."/>
            <person name="de Jong P."/>
            <person name="Grimwood J."/>
            <person name="Chapman J.A."/>
            <person name="Shapiro H."/>
            <person name="Aerts A."/>
            <person name="Otillar R.P."/>
            <person name="Terry A.Y."/>
            <person name="Boore J.L."/>
            <person name="Grigoriev I.V."/>
            <person name="Lindberg D.R."/>
            <person name="Seaver E.C."/>
            <person name="Weisblat D.A."/>
            <person name="Putnam N.H."/>
            <person name="Rokhsar D.S."/>
        </authorList>
    </citation>
    <scope>NUCLEOTIDE SEQUENCE</scope>
</reference>
<accession>T1F3R0</accession>
<keyword evidence="1" id="KW-0677">Repeat</keyword>
<protein>
    <recommendedName>
        <fullName evidence="8">Phosphatase and actin regulator</fullName>
    </recommendedName>
</protein>
<dbReference type="EnsemblMetazoa" id="HelroT171047">
    <property type="protein sequence ID" value="HelroP171047"/>
    <property type="gene ID" value="HelroG171047"/>
</dbReference>
<feature type="region of interest" description="Disordered" evidence="4">
    <location>
        <begin position="414"/>
        <end position="449"/>
    </location>
</feature>
<dbReference type="InterPro" id="IPR004018">
    <property type="entry name" value="RPEL_repeat"/>
</dbReference>
<evidence type="ECO:0000256" key="3">
    <source>
        <dbReference type="SAM" id="Coils"/>
    </source>
</evidence>
<feature type="repeat" description="RPEL" evidence="2">
    <location>
        <begin position="49"/>
        <end position="74"/>
    </location>
</feature>
<feature type="compositionally biased region" description="Basic residues" evidence="4">
    <location>
        <begin position="260"/>
        <end position="273"/>
    </location>
</feature>
<dbReference type="PANTHER" id="PTHR13270:SF14">
    <property type="entry name" value="SEX DETERMINATION AND DOSAGE COMPENSATION PROTEIN SDC-2"/>
    <property type="match status" value="1"/>
</dbReference>
<evidence type="ECO:0000256" key="1">
    <source>
        <dbReference type="ARBA" id="ARBA00022737"/>
    </source>
</evidence>
<name>T1F3R0_HELRO</name>
<feature type="compositionally biased region" description="Low complexity" evidence="4">
    <location>
        <begin position="480"/>
        <end position="496"/>
    </location>
</feature>
<dbReference type="PROSITE" id="PS51073">
    <property type="entry name" value="RPEL"/>
    <property type="match status" value="1"/>
</dbReference>
<evidence type="ECO:0000256" key="2">
    <source>
        <dbReference type="PROSITE-ProRule" id="PRU00401"/>
    </source>
</evidence>
<dbReference type="EMBL" id="AMQM01003758">
    <property type="status" value="NOT_ANNOTATED_CDS"/>
    <property type="molecule type" value="Genomic_DNA"/>
</dbReference>
<dbReference type="AlphaFoldDB" id="T1F3R0"/>
<dbReference type="EMBL" id="KB096275">
    <property type="protein sequence ID" value="ESO07009.1"/>
    <property type="molecule type" value="Genomic_DNA"/>
</dbReference>
<organism evidence="6 7">
    <name type="scientific">Helobdella robusta</name>
    <name type="common">Californian leech</name>
    <dbReference type="NCBI Taxonomy" id="6412"/>
    <lineage>
        <taxon>Eukaryota</taxon>
        <taxon>Metazoa</taxon>
        <taxon>Spiralia</taxon>
        <taxon>Lophotrochozoa</taxon>
        <taxon>Annelida</taxon>
        <taxon>Clitellata</taxon>
        <taxon>Hirudinea</taxon>
        <taxon>Rhynchobdellida</taxon>
        <taxon>Glossiphoniidae</taxon>
        <taxon>Helobdella</taxon>
    </lineage>
</organism>
<proteinExistence type="predicted"/>
<evidence type="ECO:0000313" key="6">
    <source>
        <dbReference type="EnsemblMetazoa" id="HelroP171047"/>
    </source>
</evidence>
<dbReference type="HOGENOM" id="CLU_499014_0_0_1"/>
<dbReference type="eggNOG" id="KOG4339">
    <property type="taxonomic scope" value="Eukaryota"/>
</dbReference>
<dbReference type="InParanoid" id="T1F3R0"/>
<evidence type="ECO:0000313" key="7">
    <source>
        <dbReference type="Proteomes" id="UP000015101"/>
    </source>
</evidence>
<feature type="region of interest" description="Disordered" evidence="4">
    <location>
        <begin position="238"/>
        <end position="295"/>
    </location>
</feature>
<feature type="coiled-coil region" evidence="3">
    <location>
        <begin position="130"/>
        <end position="157"/>
    </location>
</feature>
<dbReference type="KEGG" id="hro:HELRODRAFT_171047"/>
<feature type="compositionally biased region" description="Low complexity" evidence="4">
    <location>
        <begin position="349"/>
        <end position="399"/>
    </location>
</feature>
<feature type="region of interest" description="Disordered" evidence="4">
    <location>
        <begin position="473"/>
        <end position="506"/>
    </location>
</feature>
<evidence type="ECO:0000313" key="5">
    <source>
        <dbReference type="EMBL" id="ESO07009.1"/>
    </source>
</evidence>
<dbReference type="CTD" id="20203459"/>
<dbReference type="GO" id="GO:0003779">
    <property type="term" value="F:actin binding"/>
    <property type="evidence" value="ECO:0000318"/>
    <property type="project" value="GO_Central"/>
</dbReference>
<dbReference type="RefSeq" id="XP_009015105.1">
    <property type="nucleotide sequence ID" value="XM_009016857.1"/>
</dbReference>
<gene>
    <name evidence="6" type="primary">20203459</name>
    <name evidence="5" type="ORF">HELRODRAFT_171047</name>
</gene>
<evidence type="ECO:0008006" key="8">
    <source>
        <dbReference type="Google" id="ProtNLM"/>
    </source>
</evidence>
<feature type="compositionally biased region" description="Low complexity" evidence="4">
    <location>
        <begin position="434"/>
        <end position="444"/>
    </location>
</feature>
<feature type="region of interest" description="Disordered" evidence="4">
    <location>
        <begin position="1"/>
        <end position="21"/>
    </location>
</feature>
<dbReference type="PANTHER" id="PTHR13270">
    <property type="entry name" value="PROTEIN C20ORF116-RELATED"/>
    <property type="match status" value="1"/>
</dbReference>
<feature type="compositionally biased region" description="Low complexity" evidence="4">
    <location>
        <begin position="316"/>
        <end position="342"/>
    </location>
</feature>
<dbReference type="OrthoDB" id="5563016at2759"/>
<sequence length="546" mass="61460">MESSAGVPTVPESPSLESRTMKSTLGKLFKPWKWNRKKKRSEKIEKGAYTLEKKMSERLSKEELVKRGVLHDADIMVADNKLHQISTDQQGLDTTNSYITNATLDLSLNGHNLSVMSSTLSDAISLSPQQQQQQQQQQLQQQQLQQLQQQIDGTNSSSCGGQIAFTSNNITPLVTDTLLMQLEERFHDFCEIVANFHCLDPSQFLADNTTFSILCAIYDNDINHNEAVLEYETLKNQQQQQQQYMTPTQSTSSHSLPSAPKHHHHHHHHHHSHSPSSSSSAAASSSSSSTPSLQQRFSLPAYPVSILKHQTRTISQQQQQQQLHQQQPHQAQNQQQQQQQIQHSHKHQQTLIINNNNNLSNSNVKSFMNANNKNANMNNSTISSNNNNINSSSNKNNNSSNQIVLQKFIYAPLSLPPDPPKRHNTTICTNKQTSSSSSSSSSSSKLFFKSRSGNPAVVRSYSTDSNSMASKLNHLHRRQQQQPQHQQQHQQQQQHHVPGRSISALNSPSTVHHAYLPMAQNLKIFQGSNMLSLWWLITALELFVLA</sequence>
<dbReference type="GO" id="GO:0030036">
    <property type="term" value="P:actin cytoskeleton organization"/>
    <property type="evidence" value="ECO:0000318"/>
    <property type="project" value="GO_Central"/>
</dbReference>
<dbReference type="Proteomes" id="UP000015101">
    <property type="component" value="Unassembled WGS sequence"/>
</dbReference>
<feature type="region of interest" description="Disordered" evidence="4">
    <location>
        <begin position="310"/>
        <end position="399"/>
    </location>
</feature>
<keyword evidence="7" id="KW-1185">Reference proteome</keyword>
<feature type="compositionally biased region" description="Low complexity" evidence="4">
    <location>
        <begin position="274"/>
        <end position="292"/>
    </location>
</feature>
<dbReference type="GeneID" id="20203459"/>